<organism evidence="1 2">
    <name type="scientific">Patagioenas fasciata monilis</name>
    <dbReference type="NCBI Taxonomy" id="372326"/>
    <lineage>
        <taxon>Eukaryota</taxon>
        <taxon>Metazoa</taxon>
        <taxon>Chordata</taxon>
        <taxon>Craniata</taxon>
        <taxon>Vertebrata</taxon>
        <taxon>Euteleostomi</taxon>
        <taxon>Archelosauria</taxon>
        <taxon>Archosauria</taxon>
        <taxon>Dinosauria</taxon>
        <taxon>Saurischia</taxon>
        <taxon>Theropoda</taxon>
        <taxon>Coelurosauria</taxon>
        <taxon>Aves</taxon>
        <taxon>Neognathae</taxon>
        <taxon>Neoaves</taxon>
        <taxon>Columbimorphae</taxon>
        <taxon>Columbiformes</taxon>
        <taxon>Columbidae</taxon>
        <taxon>Patagioenas</taxon>
    </lineage>
</organism>
<sequence length="77" mass="8212">MGLMCACPRSARGATYCGRCRTQGEFSSWAVIKGGLPGGVSTPKMLSVPVNEPAQECESCKPVLSKRLLIEKKLIPS</sequence>
<evidence type="ECO:0000313" key="1">
    <source>
        <dbReference type="EMBL" id="OPJ66465.1"/>
    </source>
</evidence>
<name>A0A1V4J370_PATFA</name>
<accession>A0A1V4J370</accession>
<protein>
    <submittedName>
        <fullName evidence="1">Uncharacterized protein</fullName>
    </submittedName>
</protein>
<reference evidence="1 2" key="1">
    <citation type="submission" date="2016-02" db="EMBL/GenBank/DDBJ databases">
        <title>Band-tailed pigeon sequencing and assembly.</title>
        <authorList>
            <person name="Soares A.E."/>
            <person name="Novak B.J."/>
            <person name="Rice E.S."/>
            <person name="O'Connell B."/>
            <person name="Chang D."/>
            <person name="Weber S."/>
            <person name="Shapiro B."/>
        </authorList>
    </citation>
    <scope>NUCLEOTIDE SEQUENCE [LARGE SCALE GENOMIC DNA]</scope>
    <source>
        <strain evidence="1">BTP2013</strain>
        <tissue evidence="1">Blood</tissue>
    </source>
</reference>
<comment type="caution">
    <text evidence="1">The sequence shown here is derived from an EMBL/GenBank/DDBJ whole genome shotgun (WGS) entry which is preliminary data.</text>
</comment>
<dbReference type="EMBL" id="LSYS01009367">
    <property type="protein sequence ID" value="OPJ66465.1"/>
    <property type="molecule type" value="Genomic_DNA"/>
</dbReference>
<evidence type="ECO:0000313" key="2">
    <source>
        <dbReference type="Proteomes" id="UP000190648"/>
    </source>
</evidence>
<gene>
    <name evidence="1" type="ORF">AV530_016523</name>
</gene>
<dbReference type="AlphaFoldDB" id="A0A1V4J370"/>
<proteinExistence type="predicted"/>
<dbReference type="Proteomes" id="UP000190648">
    <property type="component" value="Unassembled WGS sequence"/>
</dbReference>
<keyword evidence="2" id="KW-1185">Reference proteome</keyword>